<dbReference type="EMBL" id="NHSF01000059">
    <property type="protein sequence ID" value="MBK5930873.1"/>
    <property type="molecule type" value="Genomic_DNA"/>
</dbReference>
<keyword evidence="1" id="KW-0175">Coiled coil</keyword>
<evidence type="ECO:0008006" key="5">
    <source>
        <dbReference type="Google" id="ProtNLM"/>
    </source>
</evidence>
<dbReference type="RefSeq" id="WP_201245705.1">
    <property type="nucleotide sequence ID" value="NZ_NHSF01000059.1"/>
</dbReference>
<feature type="compositionally biased region" description="Basic and acidic residues" evidence="2">
    <location>
        <begin position="373"/>
        <end position="391"/>
    </location>
</feature>
<accession>A0AAJ0UG82</accession>
<dbReference type="Proteomes" id="UP001296967">
    <property type="component" value="Unassembled WGS sequence"/>
</dbReference>
<feature type="coiled-coil region" evidence="1">
    <location>
        <begin position="423"/>
        <end position="461"/>
    </location>
</feature>
<dbReference type="InterPro" id="IPR007139">
    <property type="entry name" value="DUF349"/>
</dbReference>
<feature type="compositionally biased region" description="Polar residues" evidence="2">
    <location>
        <begin position="401"/>
        <end position="415"/>
    </location>
</feature>
<name>A0AAJ0UG82_HALSE</name>
<sequence length="1022" mass="116811">MLLKRLFGRRAEIEAPDDPQPSLEHALESIEVDVRRQACRQLTDLRLLHGLAARDEDAGVRELAEARYRRLLCGLDAQAPSLEARLAELERGFERGFERGLTEPSSDQSPPHSLDPGLLAQVALQASDAPLRLAAIGQVIDTEILTQCAINDAVAANRLAAAERVQHKAGLEQLVKASGKRDKRVYRLARERLKQRLEQEERPRRAQALGETLCERLERLGRFDNWLQDRSVLEHLEQQWQTIEADVDQALSQRFQTLRQRFLDGYEAYRQAHAARIAEQEAQAAATRERETLIEQLRDLAKRASELDLETLTQEQEQLHQAWQNTGPPEPTAKAELEQAYRQARQAIEAPRQQLRQRQQSEQAAAQLLADLRRQHERGGHPDRRTLEALRQRRRTLPDSEPSSASDGTTDANSIPSPPATRLQEIDQLLERLEQRRQRHRKQLTRKLEALPERLTELEAHLDAGELKKADPLYQSISATLEQARSAALGRETISAIDERLKRIAPQLRELRHWRRWSTDEHRAQLCAEAEALAADTEHADEPSINRLQELKAHWQQLDHQGAPADDALWERFRQAGEQIRTRCRPFLEAQAALRSENRKQREALAKRLEDFLDKVDWERVDWKKLHRAEREMRQAWNALIEAPGIEASGINATGGDNKGARDRAIEGRFRRALRRLDRILAEERARNQAQKQQLLEQMRALADEPDLRKAIDTAKQLQHQWQTTVPARHRDENALWQQFRAASDTVFARRAAEYEARGAHLRENQATREAICRDLLALAESDSLRAPAELERQSSELKRRWSDTEALPVPRQAQAALNRAWREALAAVRVRLASLHEAERWTGIERLARRATYCDNAARHLLANGAAEEASDCQRLQQDWEALPAIEDPKLARAIDAAFDQVLDSCRDPQQRPTLATVLEENLRRRESLCLTLEIIAQIESPDRLQAQRMQRQVERLRDRMTEGEPGASDDVGALLRDWYLTTPAAASTALEARFERIDAVLREGVVQPEPSPNLADIGVE</sequence>
<reference evidence="3" key="1">
    <citation type="submission" date="2017-05" db="EMBL/GenBank/DDBJ databases">
        <authorList>
            <person name="Imhoff J.F."/>
            <person name="Rahn T."/>
            <person name="Kuenzel S."/>
            <person name="Neulinger S.C."/>
        </authorList>
    </citation>
    <scope>NUCLEOTIDE SEQUENCE</scope>
    <source>
        <strain evidence="3">DSM 4395</strain>
    </source>
</reference>
<proteinExistence type="predicted"/>
<keyword evidence="4" id="KW-1185">Reference proteome</keyword>
<organism evidence="3 4">
    <name type="scientific">Halochromatium salexigens</name>
    <name type="common">Chromatium salexigens</name>
    <dbReference type="NCBI Taxonomy" id="49447"/>
    <lineage>
        <taxon>Bacteria</taxon>
        <taxon>Pseudomonadati</taxon>
        <taxon>Pseudomonadota</taxon>
        <taxon>Gammaproteobacteria</taxon>
        <taxon>Chromatiales</taxon>
        <taxon>Chromatiaceae</taxon>
        <taxon>Halochromatium</taxon>
    </lineage>
</organism>
<evidence type="ECO:0000313" key="3">
    <source>
        <dbReference type="EMBL" id="MBK5930873.1"/>
    </source>
</evidence>
<gene>
    <name evidence="3" type="ORF">CCR82_10135</name>
</gene>
<feature type="coiled-coil region" evidence="1">
    <location>
        <begin position="674"/>
        <end position="705"/>
    </location>
</feature>
<evidence type="ECO:0000256" key="2">
    <source>
        <dbReference type="SAM" id="MobiDB-lite"/>
    </source>
</evidence>
<comment type="caution">
    <text evidence="3">The sequence shown here is derived from an EMBL/GenBank/DDBJ whole genome shotgun (WGS) entry which is preliminary data.</text>
</comment>
<protein>
    <recommendedName>
        <fullName evidence="5">DUF349 domain-containing protein</fullName>
    </recommendedName>
</protein>
<reference evidence="3" key="2">
    <citation type="journal article" date="2020" name="Microorganisms">
        <title>Osmotic Adaptation and Compatible Solute Biosynthesis of Phototrophic Bacteria as Revealed from Genome Analyses.</title>
        <authorList>
            <person name="Imhoff J.F."/>
            <person name="Rahn T."/>
            <person name="Kunzel S."/>
            <person name="Keller A."/>
            <person name="Neulinger S.C."/>
        </authorList>
    </citation>
    <scope>NUCLEOTIDE SEQUENCE</scope>
    <source>
        <strain evidence="3">DSM 4395</strain>
    </source>
</reference>
<evidence type="ECO:0000313" key="4">
    <source>
        <dbReference type="Proteomes" id="UP001296967"/>
    </source>
</evidence>
<dbReference type="Pfam" id="PF03993">
    <property type="entry name" value="DUF349"/>
    <property type="match status" value="3"/>
</dbReference>
<feature type="region of interest" description="Disordered" evidence="2">
    <location>
        <begin position="373"/>
        <end position="421"/>
    </location>
</feature>
<dbReference type="AlphaFoldDB" id="A0AAJ0UG82"/>
<evidence type="ECO:0000256" key="1">
    <source>
        <dbReference type="SAM" id="Coils"/>
    </source>
</evidence>